<gene>
    <name evidence="1" type="ORF">ABS642_00685</name>
</gene>
<proteinExistence type="predicted"/>
<dbReference type="RefSeq" id="WP_350351864.1">
    <property type="nucleotide sequence ID" value="NZ_CP158357.1"/>
</dbReference>
<accession>A0AAU7VX25</accession>
<sequence>MHSRGLSPDTLLSVRLGAICSRNCYTTDPAPVVSELLATAGDRHDILAEAVGSWVGYYEDAYTRILSTALRELPGLEPWIALGQYRRAMPDPSTRGYAKPPGVR</sequence>
<dbReference type="AlphaFoldDB" id="A0AAU7VX25"/>
<dbReference type="EMBL" id="CP158357">
    <property type="protein sequence ID" value="XBX78638.1"/>
    <property type="molecule type" value="Genomic_DNA"/>
</dbReference>
<protein>
    <submittedName>
        <fullName evidence="1">Uncharacterized protein</fullName>
    </submittedName>
</protein>
<name>A0AAU7VX25_9MICO</name>
<evidence type="ECO:0000313" key="1">
    <source>
        <dbReference type="EMBL" id="XBX78638.1"/>
    </source>
</evidence>
<organism evidence="1">
    <name type="scientific">Microbacterium sp. A8/3-1</name>
    <dbReference type="NCBI Taxonomy" id="3160749"/>
    <lineage>
        <taxon>Bacteria</taxon>
        <taxon>Bacillati</taxon>
        <taxon>Actinomycetota</taxon>
        <taxon>Actinomycetes</taxon>
        <taxon>Micrococcales</taxon>
        <taxon>Microbacteriaceae</taxon>
        <taxon>Microbacterium</taxon>
    </lineage>
</organism>
<reference evidence="1" key="1">
    <citation type="submission" date="2024-06" db="EMBL/GenBank/DDBJ databases">
        <title>Draft genome sequence of Microbacterium sp. strain A8/3-1, isolated from Oxytropis tragacanthoides Fisch. ex DC. Root nodules in the Altai region of Russia.</title>
        <authorList>
            <person name="Sazanova A."/>
            <person name="Guro P."/>
            <person name="Kuznetsova I."/>
            <person name="Belimov A."/>
            <person name="Safronova V."/>
        </authorList>
    </citation>
    <scope>NUCLEOTIDE SEQUENCE</scope>
    <source>
        <strain evidence="1">A8/3-1</strain>
    </source>
</reference>